<name>A0A5E5AFL3_9BURK</name>
<dbReference type="EMBL" id="CABPSP010000013">
    <property type="protein sequence ID" value="VVE71642.1"/>
    <property type="molecule type" value="Genomic_DNA"/>
</dbReference>
<accession>A0A5E5AFL3</accession>
<evidence type="ECO:0000313" key="2">
    <source>
        <dbReference type="EMBL" id="VVE71642.1"/>
    </source>
</evidence>
<keyword evidence="3" id="KW-1185">Reference proteome</keyword>
<sequence>MVRRPTPPPKRRALTTLELRAIWKRAPSPEVRELLWEIHRLHGVLVGCRGEMEIVRTAWREEVGGWLFGIEAMRSRLLSEPCVAKAGYDHKRHAIAQPEPGTARQGAPASGPEKE</sequence>
<dbReference type="Proteomes" id="UP000383122">
    <property type="component" value="Unassembled WGS sequence"/>
</dbReference>
<reference evidence="2 3" key="1">
    <citation type="submission" date="2019-08" db="EMBL/GenBank/DDBJ databases">
        <authorList>
            <person name="Peeters C."/>
        </authorList>
    </citation>
    <scope>NUCLEOTIDE SEQUENCE [LARGE SCALE GENOMIC DNA]</scope>
    <source>
        <strain evidence="2 3">LMG 31117</strain>
    </source>
</reference>
<protein>
    <submittedName>
        <fullName evidence="2">Uncharacterized protein</fullName>
    </submittedName>
</protein>
<evidence type="ECO:0000313" key="3">
    <source>
        <dbReference type="Proteomes" id="UP000383122"/>
    </source>
</evidence>
<organism evidence="2 3">
    <name type="scientific">Pandoraea anapnoica</name>
    <dbReference type="NCBI Taxonomy" id="2508301"/>
    <lineage>
        <taxon>Bacteria</taxon>
        <taxon>Pseudomonadati</taxon>
        <taxon>Pseudomonadota</taxon>
        <taxon>Betaproteobacteria</taxon>
        <taxon>Burkholderiales</taxon>
        <taxon>Burkholderiaceae</taxon>
        <taxon>Pandoraea</taxon>
    </lineage>
</organism>
<gene>
    <name evidence="2" type="ORF">PAN31117_04123</name>
</gene>
<feature type="region of interest" description="Disordered" evidence="1">
    <location>
        <begin position="91"/>
        <end position="115"/>
    </location>
</feature>
<dbReference type="AlphaFoldDB" id="A0A5E5AFL3"/>
<evidence type="ECO:0000256" key="1">
    <source>
        <dbReference type="SAM" id="MobiDB-lite"/>
    </source>
</evidence>
<proteinExistence type="predicted"/>